<sequence length="242" mass="27352">MEEANYAQEEGMEAQYCRGRVMSPEIVEVVEDNTSTVGSRDVGVNDVYVAVGRDDLDVLKWALDHAVSPGARVFLVHVFPPLTYIRTPVGRLSRSQLSQEQVRVYIIEEHNRRRNLLLKYIRLCSEAQVPVDTMLLESNSTAKAILDLIPVLNITNLVMGTKRPPFSRRLRRRMAKGEFVKKNAPDFCEVTIVHDGKKVVDIEQVNEPVHSSLTSCSSGRPESTRQSERNLFECVCFTGTFI</sequence>
<keyword evidence="3" id="KW-1185">Reference proteome</keyword>
<organism evidence="2 3">
    <name type="scientific">Morella rubra</name>
    <name type="common">Chinese bayberry</name>
    <dbReference type="NCBI Taxonomy" id="262757"/>
    <lineage>
        <taxon>Eukaryota</taxon>
        <taxon>Viridiplantae</taxon>
        <taxon>Streptophyta</taxon>
        <taxon>Embryophyta</taxon>
        <taxon>Tracheophyta</taxon>
        <taxon>Spermatophyta</taxon>
        <taxon>Magnoliopsida</taxon>
        <taxon>eudicotyledons</taxon>
        <taxon>Gunneridae</taxon>
        <taxon>Pentapetalae</taxon>
        <taxon>rosids</taxon>
        <taxon>fabids</taxon>
        <taxon>Fagales</taxon>
        <taxon>Myricaceae</taxon>
        <taxon>Morella</taxon>
    </lineage>
</organism>
<dbReference type="Gene3D" id="3.40.50.620">
    <property type="entry name" value="HUPs"/>
    <property type="match status" value="1"/>
</dbReference>
<dbReference type="InterPro" id="IPR014729">
    <property type="entry name" value="Rossmann-like_a/b/a_fold"/>
</dbReference>
<dbReference type="CDD" id="cd01989">
    <property type="entry name" value="USP_STK_Ubox_N"/>
    <property type="match status" value="1"/>
</dbReference>
<feature type="domain" description="UspA" evidence="1">
    <location>
        <begin position="54"/>
        <end position="170"/>
    </location>
</feature>
<reference evidence="2 3" key="1">
    <citation type="journal article" date="2019" name="Plant Biotechnol. J.">
        <title>The red bayberry genome and genetic basis of sex determination.</title>
        <authorList>
            <person name="Jia H.M."/>
            <person name="Jia H.J."/>
            <person name="Cai Q.L."/>
            <person name="Wang Y."/>
            <person name="Zhao H.B."/>
            <person name="Yang W.F."/>
            <person name="Wang G.Y."/>
            <person name="Li Y.H."/>
            <person name="Zhan D.L."/>
            <person name="Shen Y.T."/>
            <person name="Niu Q.F."/>
            <person name="Chang L."/>
            <person name="Qiu J."/>
            <person name="Zhao L."/>
            <person name="Xie H.B."/>
            <person name="Fu W.Y."/>
            <person name="Jin J."/>
            <person name="Li X.W."/>
            <person name="Jiao Y."/>
            <person name="Zhou C.C."/>
            <person name="Tu T."/>
            <person name="Chai C.Y."/>
            <person name="Gao J.L."/>
            <person name="Fan L.J."/>
            <person name="van de Weg E."/>
            <person name="Wang J.Y."/>
            <person name="Gao Z.S."/>
        </authorList>
    </citation>
    <scope>NUCLEOTIDE SEQUENCE [LARGE SCALE GENOMIC DNA]</scope>
    <source>
        <tissue evidence="2">Leaves</tissue>
    </source>
</reference>
<dbReference type="Pfam" id="PF00582">
    <property type="entry name" value="Usp"/>
    <property type="match status" value="1"/>
</dbReference>
<dbReference type="PANTHER" id="PTHR47382">
    <property type="entry name" value="U-BOX DOMAIN-CONTAINING PROTEIN 52-LIKE"/>
    <property type="match status" value="1"/>
</dbReference>
<comment type="caution">
    <text evidence="2">The sequence shown here is derived from an EMBL/GenBank/DDBJ whole genome shotgun (WGS) entry which is preliminary data.</text>
</comment>
<evidence type="ECO:0000313" key="3">
    <source>
        <dbReference type="Proteomes" id="UP000516437"/>
    </source>
</evidence>
<dbReference type="OrthoDB" id="1898565at2759"/>
<dbReference type="SUPFAM" id="SSF52402">
    <property type="entry name" value="Adenine nucleotide alpha hydrolases-like"/>
    <property type="match status" value="1"/>
</dbReference>
<protein>
    <submittedName>
        <fullName evidence="2">U-box domain-containing protein 33</fullName>
    </submittedName>
</protein>
<dbReference type="InterPro" id="IPR006016">
    <property type="entry name" value="UspA"/>
</dbReference>
<dbReference type="EMBL" id="RXIC02000022">
    <property type="protein sequence ID" value="KAB1215663.1"/>
    <property type="molecule type" value="Genomic_DNA"/>
</dbReference>
<dbReference type="PANTHER" id="PTHR47382:SF1">
    <property type="entry name" value="USPA DOMAIN-CONTAINING PROTEIN"/>
    <property type="match status" value="1"/>
</dbReference>
<dbReference type="Proteomes" id="UP000516437">
    <property type="component" value="Chromosome 4"/>
</dbReference>
<evidence type="ECO:0000313" key="2">
    <source>
        <dbReference type="EMBL" id="KAB1215663.1"/>
    </source>
</evidence>
<name>A0A6A1VS70_9ROSI</name>
<proteinExistence type="predicted"/>
<accession>A0A6A1VS70</accession>
<gene>
    <name evidence="2" type="ORF">CJ030_MR4G023324</name>
</gene>
<dbReference type="AlphaFoldDB" id="A0A6A1VS70"/>
<evidence type="ECO:0000259" key="1">
    <source>
        <dbReference type="Pfam" id="PF00582"/>
    </source>
</evidence>